<dbReference type="EMBL" id="JAINUG010000058">
    <property type="protein sequence ID" value="KAJ8403360.1"/>
    <property type="molecule type" value="Genomic_DNA"/>
</dbReference>
<dbReference type="Proteomes" id="UP001221898">
    <property type="component" value="Unassembled WGS sequence"/>
</dbReference>
<evidence type="ECO:0000256" key="2">
    <source>
        <dbReference type="PROSITE-ProRule" id="PRU00176"/>
    </source>
</evidence>
<accession>A0AAD7SJ76</accession>
<feature type="domain" description="RRM" evidence="3">
    <location>
        <begin position="108"/>
        <end position="187"/>
    </location>
</feature>
<dbReference type="PANTHER" id="PTHR48026:SF12">
    <property type="entry name" value="HETEROGENEOUS NUCLEAR RIBONUCLEOPROTEIN A3"/>
    <property type="match status" value="1"/>
</dbReference>
<dbReference type="PROSITE" id="PS50102">
    <property type="entry name" value="RRM"/>
    <property type="match status" value="2"/>
</dbReference>
<gene>
    <name evidence="4" type="ORF">AAFF_G00351320</name>
</gene>
<dbReference type="InterPro" id="IPR012677">
    <property type="entry name" value="Nucleotide-bd_a/b_plait_sf"/>
</dbReference>
<protein>
    <recommendedName>
        <fullName evidence="3">RRM domain-containing protein</fullName>
    </recommendedName>
</protein>
<dbReference type="GO" id="GO:0071013">
    <property type="term" value="C:catalytic step 2 spliceosome"/>
    <property type="evidence" value="ECO:0007669"/>
    <property type="project" value="TreeGrafter"/>
</dbReference>
<keyword evidence="1 2" id="KW-0694">RNA-binding</keyword>
<dbReference type="Pfam" id="PF00076">
    <property type="entry name" value="RRM_1"/>
    <property type="match status" value="2"/>
</dbReference>
<dbReference type="SMART" id="SM00360">
    <property type="entry name" value="RRM"/>
    <property type="match status" value="2"/>
</dbReference>
<comment type="caution">
    <text evidence="4">The sequence shown here is derived from an EMBL/GenBank/DDBJ whole genome shotgun (WGS) entry which is preliminary data.</text>
</comment>
<feature type="domain" description="RRM" evidence="3">
    <location>
        <begin position="17"/>
        <end position="100"/>
    </location>
</feature>
<evidence type="ECO:0000259" key="3">
    <source>
        <dbReference type="PROSITE" id="PS50102"/>
    </source>
</evidence>
<dbReference type="Gene3D" id="3.30.70.330">
    <property type="match status" value="2"/>
</dbReference>
<dbReference type="GO" id="GO:0003730">
    <property type="term" value="F:mRNA 3'-UTR binding"/>
    <property type="evidence" value="ECO:0007669"/>
    <property type="project" value="TreeGrafter"/>
</dbReference>
<name>A0AAD7SJ76_9TELE</name>
<dbReference type="FunFam" id="3.30.70.330:FF:000048">
    <property type="entry name" value="Heterogeneous nuclear ribonucleoprotein a1 isoform"/>
    <property type="match status" value="1"/>
</dbReference>
<reference evidence="4" key="1">
    <citation type="journal article" date="2023" name="Science">
        <title>Genome structures resolve the early diversification of teleost fishes.</title>
        <authorList>
            <person name="Parey E."/>
            <person name="Louis A."/>
            <person name="Montfort J."/>
            <person name="Bouchez O."/>
            <person name="Roques C."/>
            <person name="Iampietro C."/>
            <person name="Lluch J."/>
            <person name="Castinel A."/>
            <person name="Donnadieu C."/>
            <person name="Desvignes T."/>
            <person name="Floi Bucao C."/>
            <person name="Jouanno E."/>
            <person name="Wen M."/>
            <person name="Mejri S."/>
            <person name="Dirks R."/>
            <person name="Jansen H."/>
            <person name="Henkel C."/>
            <person name="Chen W.J."/>
            <person name="Zahm M."/>
            <person name="Cabau C."/>
            <person name="Klopp C."/>
            <person name="Thompson A.W."/>
            <person name="Robinson-Rechavi M."/>
            <person name="Braasch I."/>
            <person name="Lecointre G."/>
            <person name="Bobe J."/>
            <person name="Postlethwait J.H."/>
            <person name="Berthelot C."/>
            <person name="Roest Crollius H."/>
            <person name="Guiguen Y."/>
        </authorList>
    </citation>
    <scope>NUCLEOTIDE SEQUENCE</scope>
    <source>
        <strain evidence="4">NC1722</strain>
    </source>
</reference>
<dbReference type="FunFam" id="3.30.70.330:FF:000158">
    <property type="entry name" value="heterogeneous nuclear ribonucleoprotein A3 isoform X1"/>
    <property type="match status" value="1"/>
</dbReference>
<keyword evidence="5" id="KW-1185">Reference proteome</keyword>
<dbReference type="AlphaFoldDB" id="A0AAD7SJ76"/>
<evidence type="ECO:0000313" key="5">
    <source>
        <dbReference type="Proteomes" id="UP001221898"/>
    </source>
</evidence>
<proteinExistence type="predicted"/>
<evidence type="ECO:0000256" key="1">
    <source>
        <dbReference type="ARBA" id="ARBA00022884"/>
    </source>
</evidence>
<evidence type="ECO:0000313" key="4">
    <source>
        <dbReference type="EMBL" id="KAJ8403360.1"/>
    </source>
</evidence>
<dbReference type="GO" id="GO:0000398">
    <property type="term" value="P:mRNA splicing, via spliceosome"/>
    <property type="evidence" value="ECO:0007669"/>
    <property type="project" value="TreeGrafter"/>
</dbReference>
<dbReference type="PANTHER" id="PTHR48026">
    <property type="entry name" value="HOMOLOGOUS TO DROSOPHILA SQD (SQUID) PROTEIN"/>
    <property type="match status" value="1"/>
</dbReference>
<dbReference type="InterPro" id="IPR000504">
    <property type="entry name" value="RRM_dom"/>
</dbReference>
<dbReference type="InterPro" id="IPR035979">
    <property type="entry name" value="RBD_domain_sf"/>
</dbReference>
<dbReference type="SUPFAM" id="SSF54928">
    <property type="entry name" value="RNA-binding domain, RBD"/>
    <property type="match status" value="2"/>
</dbReference>
<sequence length="317" mass="35119">MPTAQKDHEMKEPEQLRKLFIGGLNFVTTNESLKAHFEHWGMVVDCVVLRQPVSRRSRCFGFVTYSCVAEADVAMMARPHMVDGHIVDPKRAFSREDSSNPCACLSVKKVFVGGIKEDTEEHHLRDYFQTYGKVKRIEMMLDHWTGKKRGFCFVTFTDYDTVDKIVGERYHVINSHGCEVRKAIPKQEMNAMSSQQSGGGGNFTGRGGHFGGGNFSAERYGGGPGYGGGCGEYGGGDGPRYTNRRGGFGEYDNYTDAGNFGGNFGDGGHSNDFEDYGGLESNYGPMKTDYLRGRDSGGPYGGKHFSLYKFPRVELCL</sequence>
<organism evidence="4 5">
    <name type="scientific">Aldrovandia affinis</name>
    <dbReference type="NCBI Taxonomy" id="143900"/>
    <lineage>
        <taxon>Eukaryota</taxon>
        <taxon>Metazoa</taxon>
        <taxon>Chordata</taxon>
        <taxon>Craniata</taxon>
        <taxon>Vertebrata</taxon>
        <taxon>Euteleostomi</taxon>
        <taxon>Actinopterygii</taxon>
        <taxon>Neopterygii</taxon>
        <taxon>Teleostei</taxon>
        <taxon>Notacanthiformes</taxon>
        <taxon>Halosauridae</taxon>
        <taxon>Aldrovandia</taxon>
    </lineage>
</organism>